<dbReference type="EMBL" id="FLQY01000077">
    <property type="protein sequence ID" value="SBT05823.1"/>
    <property type="molecule type" value="Genomic_DNA"/>
</dbReference>
<dbReference type="PANTHER" id="PTHR36121">
    <property type="entry name" value="PROTEIN SXY"/>
    <property type="match status" value="1"/>
</dbReference>
<evidence type="ECO:0000313" key="3">
    <source>
        <dbReference type="Proteomes" id="UP000199600"/>
    </source>
</evidence>
<name>A0A1A8XPG0_9RHOO</name>
<organism evidence="2 3">
    <name type="scientific">Candidatus Propionivibrio aalborgensis</name>
    <dbReference type="NCBI Taxonomy" id="1860101"/>
    <lineage>
        <taxon>Bacteria</taxon>
        <taxon>Pseudomonadati</taxon>
        <taxon>Pseudomonadota</taxon>
        <taxon>Betaproteobacteria</taxon>
        <taxon>Rhodocyclales</taxon>
        <taxon>Rhodocyclaceae</taxon>
        <taxon>Propionivibrio</taxon>
    </lineage>
</organism>
<evidence type="ECO:0000313" key="2">
    <source>
        <dbReference type="EMBL" id="SBT05823.1"/>
    </source>
</evidence>
<dbReference type="Gene3D" id="3.30.1460.30">
    <property type="entry name" value="YgaC/TfoX-N like chaperone"/>
    <property type="match status" value="1"/>
</dbReference>
<reference evidence="2 3" key="1">
    <citation type="submission" date="2016-06" db="EMBL/GenBank/DDBJ databases">
        <authorList>
            <person name="Kjaerup R.B."/>
            <person name="Dalgaard T.S."/>
            <person name="Juul-Madsen H.R."/>
        </authorList>
    </citation>
    <scope>NUCLEOTIDE SEQUENCE [LARGE SCALE GENOMIC DNA]</scope>
    <source>
        <strain evidence="2">2</strain>
    </source>
</reference>
<dbReference type="RefSeq" id="WP_245664169.1">
    <property type="nucleotide sequence ID" value="NZ_FLQY01000077.1"/>
</dbReference>
<dbReference type="PANTHER" id="PTHR36121:SF1">
    <property type="entry name" value="PROTEIN SXY"/>
    <property type="match status" value="1"/>
</dbReference>
<dbReference type="Proteomes" id="UP000199600">
    <property type="component" value="Unassembled WGS sequence"/>
</dbReference>
<dbReference type="AlphaFoldDB" id="A0A1A8XPG0"/>
<evidence type="ECO:0000259" key="1">
    <source>
        <dbReference type="Pfam" id="PF04993"/>
    </source>
</evidence>
<dbReference type="Pfam" id="PF04993">
    <property type="entry name" value="TfoX_N"/>
    <property type="match status" value="1"/>
</dbReference>
<dbReference type="InterPro" id="IPR047525">
    <property type="entry name" value="TfoX-like"/>
</dbReference>
<dbReference type="InterPro" id="IPR007076">
    <property type="entry name" value="TfoX_N"/>
</dbReference>
<sequence>MARPLPELVEHACELFAPLGTIRVKAMFGGYGFYCDELFFAIVAYETLYLKADADSAEAFRQSGGEPFHVTYKDGRTETMNYWTVPEEAMESSAEMLPWGRLALEAAVRGRKPKKKPSRVKA</sequence>
<accession>A0A1A8XPG0</accession>
<protein>
    <submittedName>
        <fullName evidence="2">TfoX domain-containing protein</fullName>
    </submittedName>
</protein>
<feature type="domain" description="TfoX N-terminal" evidence="1">
    <location>
        <begin position="14"/>
        <end position="107"/>
    </location>
</feature>
<dbReference type="SUPFAM" id="SSF159894">
    <property type="entry name" value="YgaC/TfoX-N like"/>
    <property type="match status" value="1"/>
</dbReference>
<proteinExistence type="predicted"/>
<keyword evidence="3" id="KW-1185">Reference proteome</keyword>
<gene>
    <name evidence="2" type="ORF">PROAA_1680013</name>
</gene>